<dbReference type="EMBL" id="BOOG01000014">
    <property type="protein sequence ID" value="GIH69460.1"/>
    <property type="molecule type" value="Genomic_DNA"/>
</dbReference>
<sequence>MADLTPEERTLIDAVTPLARAALHASQREDWPTCKQLIEQISRELGADGIYMAALAWLDTMLDYAKPPGAKGMAVPAWRDADTGQHTKDAHQVRPSIAWCGQLAVARANDDQGTFEALFEAIPEGQEGAYVAELLMIAGMTINAALRGGRRG</sequence>
<protein>
    <submittedName>
        <fullName evidence="1">Uncharacterized protein</fullName>
    </submittedName>
</protein>
<evidence type="ECO:0000313" key="1">
    <source>
        <dbReference type="EMBL" id="GIH69460.1"/>
    </source>
</evidence>
<evidence type="ECO:0000313" key="2">
    <source>
        <dbReference type="Proteomes" id="UP000610966"/>
    </source>
</evidence>
<dbReference type="RefSeq" id="WP_204014045.1">
    <property type="nucleotide sequence ID" value="NZ_BOOG01000014.1"/>
</dbReference>
<organism evidence="1 2">
    <name type="scientific">Sphaerimonospora thailandensis</name>
    <dbReference type="NCBI Taxonomy" id="795644"/>
    <lineage>
        <taxon>Bacteria</taxon>
        <taxon>Bacillati</taxon>
        <taxon>Actinomycetota</taxon>
        <taxon>Actinomycetes</taxon>
        <taxon>Streptosporangiales</taxon>
        <taxon>Streptosporangiaceae</taxon>
        <taxon>Sphaerimonospora</taxon>
    </lineage>
</organism>
<comment type="caution">
    <text evidence="1">The sequence shown here is derived from an EMBL/GenBank/DDBJ whole genome shotgun (WGS) entry which is preliminary data.</text>
</comment>
<gene>
    <name evidence="1" type="ORF">Mth01_17130</name>
</gene>
<reference evidence="1" key="1">
    <citation type="submission" date="2021-01" db="EMBL/GenBank/DDBJ databases">
        <title>Whole genome shotgun sequence of Sphaerimonospora thailandensis NBRC 107569.</title>
        <authorList>
            <person name="Komaki H."/>
            <person name="Tamura T."/>
        </authorList>
    </citation>
    <scope>NUCLEOTIDE SEQUENCE</scope>
    <source>
        <strain evidence="1">NBRC 107569</strain>
    </source>
</reference>
<name>A0A8J3R6W3_9ACTN</name>
<dbReference type="AlphaFoldDB" id="A0A8J3R6W3"/>
<proteinExistence type="predicted"/>
<accession>A0A8J3R6W3</accession>
<dbReference type="Proteomes" id="UP000610966">
    <property type="component" value="Unassembled WGS sequence"/>
</dbReference>
<keyword evidence="2" id="KW-1185">Reference proteome</keyword>